<dbReference type="CDD" id="cd00371">
    <property type="entry name" value="HMA"/>
    <property type="match status" value="2"/>
</dbReference>
<protein>
    <recommendedName>
        <fullName evidence="5">HMA domain-containing protein</fullName>
    </recommendedName>
</protein>
<keyword evidence="4" id="KW-1133">Transmembrane helix</keyword>
<dbReference type="Proteomes" id="UP000218209">
    <property type="component" value="Unassembled WGS sequence"/>
</dbReference>
<accession>A0A1X6P1P9</accession>
<dbReference type="InterPro" id="IPR006121">
    <property type="entry name" value="HMA_dom"/>
</dbReference>
<dbReference type="Gene3D" id="3.40.50.1000">
    <property type="entry name" value="HAD superfamily/HAD-like"/>
    <property type="match status" value="1"/>
</dbReference>
<dbReference type="GO" id="GO:0000166">
    <property type="term" value="F:nucleotide binding"/>
    <property type="evidence" value="ECO:0007669"/>
    <property type="project" value="InterPro"/>
</dbReference>
<feature type="compositionally biased region" description="Gly residues" evidence="3">
    <location>
        <begin position="322"/>
        <end position="333"/>
    </location>
</feature>
<sequence length="892" mass="85690">MAAPVRRYTVTGLTCGRCVGRVSAAVGALPGVAAVDVALASGAMAVTYASPPAASVPTAAAAVAAAVAGVCKTATPVAAAAASPTTDAALCTAFTVAGMTCGRCVAVVRDAVAAVDGVAAVAVDLPSATMVVTWAPAAAASSSPPPRVVAGCARWRASSSPPPRVVAGPGVADGRWGGRHAAPRRGAALVATCVGKAESTLTALPGVSAARVNLLAGRAAETVTDAGLVDGTALAAALGRGGYTATVTARGDAAAGGGAADVAVLRIATPAAAAEAVGLLRRMDRVAAAQALVGGVPADEEGGGGLAVLVASDADSSDEEGGGGAGAAAAPRGGGGGDGGGYGGVGGGPPSAAAVPGLSPKIDAVRAFEAATRGRLPFTVTSAAAVAAGAAGADVQASLHAAGRHYLALCLFAVVFTVPLLVVTMVVRHVPAAAAVLDASLVASRRVPLIDVTAWALATPVQAVAGAGFYRGSWYTLRGRRASMDVLIALGTSVAYALAKGHAAAGVSALAALAPSTATVAAPGGRAVAADGVPVGLLSPGDMVWVRPGASFPVDGVVLGAGAANGASHCSGGGGNGRAPTPAATPLSVDESMLTGEARPAAKTPGDEVYVGSLNASAALAVVCVTAAGEGGVLSRIMALVDEAQTARAPIEAFADRVSAVFVPAVVSGAGSTFAVWYGLAAGGALPPSRAAAEGDVLFALLFALAVRVIAWGGEALQVAAGLGVVLFGKTGTLTEGKPRVTGAVRLDGVAADGARGPADVAVSDATWSALAAAEAVSEHPLARALVAHVREGVGVAADGVGVVDSEAAPGRGIVATLTDGRVVAVGSGPWMADRSPTWAPPPATAADLTAWAARGATVVLVSIDGTPTAAAAAIEDTLRPDASAVVAHLTR</sequence>
<evidence type="ECO:0000256" key="1">
    <source>
        <dbReference type="ARBA" id="ARBA00022723"/>
    </source>
</evidence>
<dbReference type="SUPFAM" id="SSF81660">
    <property type="entry name" value="Metal cation-transporting ATPase, ATP-binding domain N"/>
    <property type="match status" value="1"/>
</dbReference>
<feature type="region of interest" description="Disordered" evidence="3">
    <location>
        <begin position="313"/>
        <end position="333"/>
    </location>
</feature>
<dbReference type="GO" id="GO:0016020">
    <property type="term" value="C:membrane"/>
    <property type="evidence" value="ECO:0007669"/>
    <property type="project" value="TreeGrafter"/>
</dbReference>
<dbReference type="SUPFAM" id="SSF55008">
    <property type="entry name" value="HMA, heavy metal-associated domain"/>
    <property type="match status" value="3"/>
</dbReference>
<feature type="domain" description="HMA" evidence="5">
    <location>
        <begin position="90"/>
        <end position="157"/>
    </location>
</feature>
<dbReference type="Pfam" id="PF00702">
    <property type="entry name" value="Hydrolase"/>
    <property type="match status" value="1"/>
</dbReference>
<dbReference type="OrthoDB" id="432719at2759"/>
<name>A0A1X6P1P9_PORUM</name>
<keyword evidence="1" id="KW-0479">Metal-binding</keyword>
<reference evidence="6 7" key="1">
    <citation type="submission" date="2017-03" db="EMBL/GenBank/DDBJ databases">
        <title>WGS assembly of Porphyra umbilicalis.</title>
        <authorList>
            <person name="Brawley S.H."/>
            <person name="Blouin N.A."/>
            <person name="Ficko-Blean E."/>
            <person name="Wheeler G.L."/>
            <person name="Lohr M."/>
            <person name="Goodson H.V."/>
            <person name="Jenkins J.W."/>
            <person name="Blaby-Haas C.E."/>
            <person name="Helliwell K.E."/>
            <person name="Chan C."/>
            <person name="Marriage T."/>
            <person name="Bhattacharya D."/>
            <person name="Klein A.S."/>
            <person name="Badis Y."/>
            <person name="Brodie J."/>
            <person name="Cao Y."/>
            <person name="Collen J."/>
            <person name="Dittami S.M."/>
            <person name="Gachon C.M."/>
            <person name="Green B.R."/>
            <person name="Karpowicz S."/>
            <person name="Kim J.W."/>
            <person name="Kudahl U."/>
            <person name="Lin S."/>
            <person name="Michel G."/>
            <person name="Mittag M."/>
            <person name="Olson B.J."/>
            <person name="Pangilinan J."/>
            <person name="Peng Y."/>
            <person name="Qiu H."/>
            <person name="Shu S."/>
            <person name="Singer J.T."/>
            <person name="Smith A.G."/>
            <person name="Sprecher B.N."/>
            <person name="Wagner V."/>
            <person name="Wang W."/>
            <person name="Wang Z.-Y."/>
            <person name="Yan J."/>
            <person name="Yarish C."/>
            <person name="Zoeuner-Riek S."/>
            <person name="Zhuang Y."/>
            <person name="Zou Y."/>
            <person name="Lindquist E.A."/>
            <person name="Grimwood J."/>
            <person name="Barry K."/>
            <person name="Rokhsar D.S."/>
            <person name="Schmutz J."/>
            <person name="Stiller J.W."/>
            <person name="Grossman A.R."/>
            <person name="Prochnik S.E."/>
        </authorList>
    </citation>
    <scope>NUCLEOTIDE SEQUENCE [LARGE SCALE GENOMIC DNA]</scope>
    <source>
        <strain evidence="6">4086291</strain>
    </source>
</reference>
<dbReference type="Gene3D" id="3.30.70.100">
    <property type="match status" value="3"/>
</dbReference>
<dbReference type="InterPro" id="IPR023214">
    <property type="entry name" value="HAD_sf"/>
</dbReference>
<evidence type="ECO:0000259" key="5">
    <source>
        <dbReference type="PROSITE" id="PS50846"/>
    </source>
</evidence>
<dbReference type="GO" id="GO:0055070">
    <property type="term" value="P:copper ion homeostasis"/>
    <property type="evidence" value="ECO:0007669"/>
    <property type="project" value="TreeGrafter"/>
</dbReference>
<evidence type="ECO:0000256" key="2">
    <source>
        <dbReference type="ARBA" id="ARBA00022967"/>
    </source>
</evidence>
<feature type="transmembrane region" description="Helical" evidence="4">
    <location>
        <begin position="406"/>
        <end position="427"/>
    </location>
</feature>
<keyword evidence="2" id="KW-1278">Translocase</keyword>
<dbReference type="GO" id="GO:0043682">
    <property type="term" value="F:P-type divalent copper transporter activity"/>
    <property type="evidence" value="ECO:0007669"/>
    <property type="project" value="TreeGrafter"/>
</dbReference>
<keyword evidence="4" id="KW-0472">Membrane</keyword>
<dbReference type="Pfam" id="PF00122">
    <property type="entry name" value="E1-E2_ATPase"/>
    <property type="match status" value="1"/>
</dbReference>
<keyword evidence="7" id="KW-1185">Reference proteome</keyword>
<dbReference type="Pfam" id="PF00403">
    <property type="entry name" value="HMA"/>
    <property type="match status" value="2"/>
</dbReference>
<feature type="transmembrane region" description="Helical" evidence="4">
    <location>
        <begin position="447"/>
        <end position="470"/>
    </location>
</feature>
<keyword evidence="4" id="KW-0812">Transmembrane</keyword>
<feature type="domain" description="HMA" evidence="5">
    <location>
        <begin position="4"/>
        <end position="75"/>
    </location>
</feature>
<dbReference type="InterPro" id="IPR008250">
    <property type="entry name" value="ATPase_P-typ_transduc_dom_A_sf"/>
</dbReference>
<dbReference type="Gene3D" id="2.70.150.10">
    <property type="entry name" value="Calcium-transporting ATPase, cytoplasmic transduction domain A"/>
    <property type="match status" value="1"/>
</dbReference>
<dbReference type="AlphaFoldDB" id="A0A1X6P1P9"/>
<evidence type="ECO:0000313" key="6">
    <source>
        <dbReference type="EMBL" id="OSX74695.1"/>
    </source>
</evidence>
<dbReference type="InterPro" id="IPR036163">
    <property type="entry name" value="HMA_dom_sf"/>
</dbReference>
<dbReference type="GO" id="GO:0005507">
    <property type="term" value="F:copper ion binding"/>
    <property type="evidence" value="ECO:0007669"/>
    <property type="project" value="TreeGrafter"/>
</dbReference>
<evidence type="ECO:0000313" key="7">
    <source>
        <dbReference type="Proteomes" id="UP000218209"/>
    </source>
</evidence>
<dbReference type="InterPro" id="IPR059000">
    <property type="entry name" value="ATPase_P-type_domA"/>
</dbReference>
<dbReference type="InterPro" id="IPR023299">
    <property type="entry name" value="ATPase_P-typ_cyto_dom_N"/>
</dbReference>
<dbReference type="Gene3D" id="3.40.1110.10">
    <property type="entry name" value="Calcium-transporting ATPase, cytoplasmic domain N"/>
    <property type="match status" value="1"/>
</dbReference>
<dbReference type="SUPFAM" id="SSF81653">
    <property type="entry name" value="Calcium ATPase, transduction domain A"/>
    <property type="match status" value="1"/>
</dbReference>
<evidence type="ECO:0000256" key="4">
    <source>
        <dbReference type="SAM" id="Phobius"/>
    </source>
</evidence>
<dbReference type="EMBL" id="KV918934">
    <property type="protein sequence ID" value="OSX74695.1"/>
    <property type="molecule type" value="Genomic_DNA"/>
</dbReference>
<proteinExistence type="predicted"/>
<dbReference type="PANTHER" id="PTHR43520:SF8">
    <property type="entry name" value="P-TYPE CU(+) TRANSPORTER"/>
    <property type="match status" value="1"/>
</dbReference>
<gene>
    <name evidence="6" type="ORF">BU14_0272s0013</name>
</gene>
<dbReference type="PANTHER" id="PTHR43520">
    <property type="entry name" value="ATP7, ISOFORM B"/>
    <property type="match status" value="1"/>
</dbReference>
<dbReference type="PROSITE" id="PS50846">
    <property type="entry name" value="HMA_2"/>
    <property type="match status" value="2"/>
</dbReference>
<organism evidence="6 7">
    <name type="scientific">Porphyra umbilicalis</name>
    <name type="common">Purple laver</name>
    <name type="synonym">Red alga</name>
    <dbReference type="NCBI Taxonomy" id="2786"/>
    <lineage>
        <taxon>Eukaryota</taxon>
        <taxon>Rhodophyta</taxon>
        <taxon>Bangiophyceae</taxon>
        <taxon>Bangiales</taxon>
        <taxon>Bangiaceae</taxon>
        <taxon>Porphyra</taxon>
    </lineage>
</organism>
<evidence type="ECO:0000256" key="3">
    <source>
        <dbReference type="SAM" id="MobiDB-lite"/>
    </source>
</evidence>